<name>A0A4Y9YGI8_9APHY</name>
<feature type="compositionally biased region" description="Basic and acidic residues" evidence="1">
    <location>
        <begin position="179"/>
        <end position="196"/>
    </location>
</feature>
<feature type="compositionally biased region" description="Pro residues" evidence="1">
    <location>
        <begin position="321"/>
        <end position="333"/>
    </location>
</feature>
<comment type="caution">
    <text evidence="2">The sequence shown here is derived from an EMBL/GenBank/DDBJ whole genome shotgun (WGS) entry which is preliminary data.</text>
</comment>
<feature type="compositionally biased region" description="Polar residues" evidence="1">
    <location>
        <begin position="247"/>
        <end position="258"/>
    </location>
</feature>
<dbReference type="Proteomes" id="UP000298390">
    <property type="component" value="Unassembled WGS sequence"/>
</dbReference>
<gene>
    <name evidence="2" type="ORF">EVJ58_g4365</name>
</gene>
<protein>
    <submittedName>
        <fullName evidence="2">Uncharacterized protein</fullName>
    </submittedName>
</protein>
<evidence type="ECO:0000313" key="3">
    <source>
        <dbReference type="Proteomes" id="UP000298390"/>
    </source>
</evidence>
<dbReference type="STRING" id="34475.A0A4Y9YGI8"/>
<accession>A0A4Y9YGI8</accession>
<feature type="region of interest" description="Disordered" evidence="1">
    <location>
        <begin position="111"/>
        <end position="154"/>
    </location>
</feature>
<reference evidence="2 3" key="1">
    <citation type="submission" date="2019-01" db="EMBL/GenBank/DDBJ databases">
        <title>Genome sequencing of the rare red list fungi Fomitopsis rosea.</title>
        <authorList>
            <person name="Buettner E."/>
            <person name="Kellner H."/>
        </authorList>
    </citation>
    <scope>NUCLEOTIDE SEQUENCE [LARGE SCALE GENOMIC DNA]</scope>
    <source>
        <strain evidence="2 3">DSM 105464</strain>
    </source>
</reference>
<feature type="compositionally biased region" description="Low complexity" evidence="1">
    <location>
        <begin position="334"/>
        <end position="347"/>
    </location>
</feature>
<organism evidence="2 3">
    <name type="scientific">Rhodofomes roseus</name>
    <dbReference type="NCBI Taxonomy" id="34475"/>
    <lineage>
        <taxon>Eukaryota</taxon>
        <taxon>Fungi</taxon>
        <taxon>Dikarya</taxon>
        <taxon>Basidiomycota</taxon>
        <taxon>Agaricomycotina</taxon>
        <taxon>Agaricomycetes</taxon>
        <taxon>Polyporales</taxon>
        <taxon>Rhodofomes</taxon>
    </lineage>
</organism>
<feature type="compositionally biased region" description="Pro residues" evidence="1">
    <location>
        <begin position="348"/>
        <end position="359"/>
    </location>
</feature>
<feature type="compositionally biased region" description="Low complexity" evidence="1">
    <location>
        <begin position="304"/>
        <end position="320"/>
    </location>
</feature>
<dbReference type="EMBL" id="SEKV01000198">
    <property type="protein sequence ID" value="TFY61666.1"/>
    <property type="molecule type" value="Genomic_DNA"/>
</dbReference>
<evidence type="ECO:0000256" key="1">
    <source>
        <dbReference type="SAM" id="MobiDB-lite"/>
    </source>
</evidence>
<feature type="region of interest" description="Disordered" evidence="1">
    <location>
        <begin position="587"/>
        <end position="627"/>
    </location>
</feature>
<feature type="region of interest" description="Disordered" evidence="1">
    <location>
        <begin position="485"/>
        <end position="512"/>
    </location>
</feature>
<dbReference type="AlphaFoldDB" id="A0A4Y9YGI8"/>
<evidence type="ECO:0000313" key="2">
    <source>
        <dbReference type="EMBL" id="TFY61666.1"/>
    </source>
</evidence>
<sequence length="832" mass="88525">MQIAATSPSAVPFQARVSVPRPITPAQHRHGALNACPLQVVPEVQQDLFQLAPQRPDATLPTAPSPKPENLRGNSHERRQSLYEQLEQLEQEQQQYVAPTLSGKGALARVSAGHLPPNADAPRSPNKLKRRRGLDHYDLVPSSPHDLDNELTTPRTLRALKRQRLLIEAPATPEPSPSGDRHDRPASPSSGEHKSQPEPGCPELPPKQADSDLCIVQADATAPAEAPAREEPDASYGEDEAEREQSGSDLSQSVTESVSPAPAPAMVVEEMSDEDVVVAELSGAESPSIGDVTDLATACGPSQSVSADLSASPAPASNDALPPPGPSSAPAPQQPQQAPEPALVEAQPQPPAHSEPEVPLPPAPLAVYLPTPAEQWAQIAANINLPQGAAVGMSLPRWRYAVDRASLKASRGMRPRNVKAEAWVGTWKHEMMVRVEAVMEWATAELVRVYNELQTRDDAVDFYNFSAEHLPDDVVGMMDVDQPEAHDVSAEDMYEDDDSDDEDEDDEDFDVPDNSHVIMEVDSIEPAPEFVQGNSSSVDASDVTEEPNSAPEAPQANLTMPPSSIPPRFRNLTPKLPRLFSFHTGPFELPQTTPDGVPYVGRGTPVDRRRLDDWASPPPPRPPRYTASEESWFSSLVTTPSIISGNTSSLTSDATFGVPTEVGPFCCTQDGLYGVEGSVIPPDYSANGSVAGASTSTGVGADAFNYPTPQDWIEPTLRAPSEFPAFPGELTEGFAGTAPAPEALPPATQQTNTGCMFHRTLLECLTSGLGCVSGPFAGMPMPPPPPTPTMVPCNVEAANPPGVSGAMDVGTYDVSMEPVSVQASSALSHALG</sequence>
<feature type="region of interest" description="Disordered" evidence="1">
    <location>
        <begin position="529"/>
        <end position="564"/>
    </location>
</feature>
<proteinExistence type="predicted"/>
<feature type="compositionally biased region" description="Acidic residues" evidence="1">
    <location>
        <begin position="490"/>
        <end position="511"/>
    </location>
</feature>
<feature type="region of interest" description="Disordered" evidence="1">
    <location>
        <begin position="55"/>
        <end position="78"/>
    </location>
</feature>
<feature type="region of interest" description="Disordered" evidence="1">
    <location>
        <begin position="169"/>
        <end position="359"/>
    </location>
</feature>